<dbReference type="AlphaFoldDB" id="A0A0F9D2X2"/>
<sequence>MKASELKTALDPHIKRASQTTVKKIINEVKKKTQMKNMTATKKDVEPKTPSGGFNDLRDIVNIKKQKAVINELDSLIDDQNVAKERKVKGEEVHVQTTPKKPSPMDVYLAQNPEKIKDMSLEDVAKLTMMTNPSGNSNGLGMMLALGGLNKEKNNGNGLSDKILGMLIDKVFNNNNNNQKAASSNDNTILKYMMEQNLKTQEMLINIMAKKNEPPVQQNNIWQKELFTLVQNQSDLKNSMLIDKLKDMEMRIQGGDSLGEMKKVIDFVKSIKGVFGGGTTTPETMTHELKVKEMDFNQAQQVKEENMRDGRMIYIGDMIKEGIGVLGKTFSEPIAEAVKDKAAQFTESIKNPKEKVRKNISPEILKQEIDLGNLDDIENELNEIDNNIQPIPRKRFRVTESGK</sequence>
<evidence type="ECO:0000256" key="1">
    <source>
        <dbReference type="SAM" id="MobiDB-lite"/>
    </source>
</evidence>
<comment type="caution">
    <text evidence="2">The sequence shown here is derived from an EMBL/GenBank/DDBJ whole genome shotgun (WGS) entry which is preliminary data.</text>
</comment>
<feature type="region of interest" description="Disordered" evidence="1">
    <location>
        <begin position="88"/>
        <end position="107"/>
    </location>
</feature>
<reference evidence="2" key="1">
    <citation type="journal article" date="2015" name="Nature">
        <title>Complex archaea that bridge the gap between prokaryotes and eukaryotes.</title>
        <authorList>
            <person name="Spang A."/>
            <person name="Saw J.H."/>
            <person name="Jorgensen S.L."/>
            <person name="Zaremba-Niedzwiedzka K."/>
            <person name="Martijn J."/>
            <person name="Lind A.E."/>
            <person name="van Eijk R."/>
            <person name="Schleper C."/>
            <person name="Guy L."/>
            <person name="Ettema T.J."/>
        </authorList>
    </citation>
    <scope>NUCLEOTIDE SEQUENCE</scope>
</reference>
<name>A0A0F9D2X2_9ZZZZ</name>
<proteinExistence type="predicted"/>
<protein>
    <submittedName>
        <fullName evidence="2">Uncharacterized protein</fullName>
    </submittedName>
</protein>
<organism evidence="2">
    <name type="scientific">marine sediment metagenome</name>
    <dbReference type="NCBI Taxonomy" id="412755"/>
    <lineage>
        <taxon>unclassified sequences</taxon>
        <taxon>metagenomes</taxon>
        <taxon>ecological metagenomes</taxon>
    </lineage>
</organism>
<accession>A0A0F9D2X2</accession>
<gene>
    <name evidence="2" type="ORF">LCGC14_2329210</name>
</gene>
<dbReference type="EMBL" id="LAZR01033439">
    <property type="protein sequence ID" value="KKL48071.1"/>
    <property type="molecule type" value="Genomic_DNA"/>
</dbReference>
<evidence type="ECO:0000313" key="2">
    <source>
        <dbReference type="EMBL" id="KKL48071.1"/>
    </source>
</evidence>